<gene>
    <name evidence="1" type="ORF">mvi_06080</name>
</gene>
<accession>A0A8H8WPW7</accession>
<protein>
    <recommendedName>
        <fullName evidence="3">Polymerase nucleotidyl transferase domain-containing protein</fullName>
    </recommendedName>
</protein>
<organism evidence="1 2">
    <name type="scientific">Methylobacterium indicum</name>
    <dbReference type="NCBI Taxonomy" id="1775910"/>
    <lineage>
        <taxon>Bacteria</taxon>
        <taxon>Pseudomonadati</taxon>
        <taxon>Pseudomonadota</taxon>
        <taxon>Alphaproteobacteria</taxon>
        <taxon>Hyphomicrobiales</taxon>
        <taxon>Methylobacteriaceae</taxon>
        <taxon>Methylobacterium</taxon>
    </lineage>
</organism>
<reference evidence="1" key="1">
    <citation type="submission" date="2020-11" db="EMBL/GenBank/DDBJ databases">
        <title>Complete genome sequence of a novel pathogenic Methylobacterium strain isolated from rice in Vietnam.</title>
        <authorList>
            <person name="Lai K."/>
            <person name="Okazaki S."/>
            <person name="Higashi K."/>
            <person name="Mori H."/>
            <person name="Toyoda A."/>
            <person name="Kurokawa K."/>
        </authorList>
    </citation>
    <scope>NUCLEOTIDE SEQUENCE</scope>
    <source>
        <strain evidence="1">VL1</strain>
    </source>
</reference>
<name>A0A8H8WPW7_9HYPH</name>
<dbReference type="AlphaFoldDB" id="A0A8H8WPW7"/>
<dbReference type="Proteomes" id="UP000663508">
    <property type="component" value="Chromosome"/>
</dbReference>
<evidence type="ECO:0000313" key="2">
    <source>
        <dbReference type="Proteomes" id="UP000663508"/>
    </source>
</evidence>
<dbReference type="EMBL" id="AP024145">
    <property type="protein sequence ID" value="BCM82147.1"/>
    <property type="molecule type" value="Genomic_DNA"/>
</dbReference>
<dbReference type="KEGG" id="mind:mvi_06080"/>
<evidence type="ECO:0000313" key="1">
    <source>
        <dbReference type="EMBL" id="BCM82147.1"/>
    </source>
</evidence>
<dbReference type="RefSeq" id="WP_125901271.1">
    <property type="nucleotide sequence ID" value="NZ_AP024145.1"/>
</dbReference>
<sequence length="106" mass="11303">MPASVMRASVLPAPVLPAPETARAARIFVRHLVGRYPVKDVVLFGSRARGMHDDDGDAAFGRALNRVHEIRMLADDTSEPPGSDEAAWAVAQAEALLAEVQSKIGS</sequence>
<proteinExistence type="predicted"/>
<evidence type="ECO:0008006" key="3">
    <source>
        <dbReference type="Google" id="ProtNLM"/>
    </source>
</evidence>